<evidence type="ECO:0000313" key="11">
    <source>
        <dbReference type="Proteomes" id="UP001652625"/>
    </source>
</evidence>
<keyword evidence="3 9" id="KW-0812">Transmembrane</keyword>
<dbReference type="PROSITE" id="PS50262">
    <property type="entry name" value="G_PROTEIN_RECEP_F1_2"/>
    <property type="match status" value="1"/>
</dbReference>
<dbReference type="GeneID" id="105847864"/>
<dbReference type="Proteomes" id="UP001652625">
    <property type="component" value="Chromosome 12"/>
</dbReference>
<sequence length="358" mass="40909">MFINALKQNVLLYVFYLNISRPKFFLRFSYEMNNNSDSTSLYTSLRPEMTIILAGCFISISILGITFNAILILIILVNKNLHTVVDIFIVNLAIADIITAVTVVPFDADYMLKGYFPYGTLLCAFKETMFLLSLPSSVVNLLLLTFERFTFAVFPFKNACYFTKKNTLIMITAGWIYTVMAALFPIFYNGTSSLKVTNKLCYLMFPRSYAFYQIFVNFTIPVVIMVTLNTILFAIVYKYKKSVQKNFALNVSNSIENSINKGKPILMLVGIFMFCWLTFIALASSNLMCSGCHPRVLTWFGNVINYTSIVLNPLVYGLFNKSIRKVFMQKINKTYTRIKKPNSKCFQENSESKADTLL</sequence>
<dbReference type="Gene3D" id="1.20.1070.10">
    <property type="entry name" value="Rhodopsin 7-helix transmembrane proteins"/>
    <property type="match status" value="1"/>
</dbReference>
<comment type="subcellular location">
    <subcellularLocation>
        <location evidence="1">Cell membrane</location>
        <topology evidence="1">Multi-pass membrane protein</topology>
    </subcellularLocation>
</comment>
<reference evidence="12" key="1">
    <citation type="submission" date="2025-08" db="UniProtKB">
        <authorList>
            <consortium name="RefSeq"/>
        </authorList>
    </citation>
    <scope>IDENTIFICATION</scope>
</reference>
<evidence type="ECO:0000256" key="3">
    <source>
        <dbReference type="ARBA" id="ARBA00022692"/>
    </source>
</evidence>
<evidence type="ECO:0000256" key="5">
    <source>
        <dbReference type="ARBA" id="ARBA00023040"/>
    </source>
</evidence>
<dbReference type="Pfam" id="PF00001">
    <property type="entry name" value="7tm_1"/>
    <property type="match status" value="1"/>
</dbReference>
<dbReference type="PRINTS" id="PR00237">
    <property type="entry name" value="GPCRRHODOPSN"/>
</dbReference>
<dbReference type="PANTHER" id="PTHR24228:SF59">
    <property type="entry name" value="NEUROPEPTIDE RECEPTOR 15"/>
    <property type="match status" value="1"/>
</dbReference>
<keyword evidence="8" id="KW-0807">Transducer</keyword>
<evidence type="ECO:0000256" key="4">
    <source>
        <dbReference type="ARBA" id="ARBA00022989"/>
    </source>
</evidence>
<evidence type="ECO:0000256" key="2">
    <source>
        <dbReference type="ARBA" id="ARBA00022475"/>
    </source>
</evidence>
<keyword evidence="5" id="KW-0297">G-protein coupled receptor</keyword>
<feature type="domain" description="G-protein coupled receptors family 1 profile" evidence="10">
    <location>
        <begin position="67"/>
        <end position="316"/>
    </location>
</feature>
<dbReference type="InterPro" id="IPR017452">
    <property type="entry name" value="GPCR_Rhodpsn_7TM"/>
</dbReference>
<organism evidence="11 12">
    <name type="scientific">Hydra vulgaris</name>
    <name type="common">Hydra</name>
    <name type="synonym">Hydra attenuata</name>
    <dbReference type="NCBI Taxonomy" id="6087"/>
    <lineage>
        <taxon>Eukaryota</taxon>
        <taxon>Metazoa</taxon>
        <taxon>Cnidaria</taxon>
        <taxon>Hydrozoa</taxon>
        <taxon>Hydroidolina</taxon>
        <taxon>Anthoathecata</taxon>
        <taxon>Aplanulata</taxon>
        <taxon>Hydridae</taxon>
        <taxon>Hydra</taxon>
    </lineage>
</organism>
<feature type="transmembrane region" description="Helical" evidence="9">
    <location>
        <begin position="167"/>
        <end position="190"/>
    </location>
</feature>
<keyword evidence="7 12" id="KW-0675">Receptor</keyword>
<feature type="transmembrane region" description="Helical" evidence="9">
    <location>
        <begin position="210"/>
        <end position="237"/>
    </location>
</feature>
<proteinExistence type="predicted"/>
<evidence type="ECO:0000259" key="10">
    <source>
        <dbReference type="PROSITE" id="PS50262"/>
    </source>
</evidence>
<dbReference type="InterPro" id="IPR000276">
    <property type="entry name" value="GPCR_Rhodpsn"/>
</dbReference>
<keyword evidence="2" id="KW-1003">Cell membrane</keyword>
<evidence type="ECO:0000256" key="9">
    <source>
        <dbReference type="SAM" id="Phobius"/>
    </source>
</evidence>
<dbReference type="RefSeq" id="XP_065670495.1">
    <property type="nucleotide sequence ID" value="XM_065814423.1"/>
</dbReference>
<feature type="transmembrane region" description="Helical" evidence="9">
    <location>
        <begin position="296"/>
        <end position="319"/>
    </location>
</feature>
<dbReference type="SUPFAM" id="SSF81321">
    <property type="entry name" value="Family A G protein-coupled receptor-like"/>
    <property type="match status" value="1"/>
</dbReference>
<evidence type="ECO:0000256" key="6">
    <source>
        <dbReference type="ARBA" id="ARBA00023136"/>
    </source>
</evidence>
<gene>
    <name evidence="12" type="primary">LOC105847864</name>
</gene>
<feature type="transmembrane region" description="Helical" evidence="9">
    <location>
        <begin position="128"/>
        <end position="146"/>
    </location>
</feature>
<feature type="transmembrane region" description="Helical" evidence="9">
    <location>
        <begin position="88"/>
        <end position="108"/>
    </location>
</feature>
<evidence type="ECO:0000256" key="7">
    <source>
        <dbReference type="ARBA" id="ARBA00023170"/>
    </source>
</evidence>
<evidence type="ECO:0000256" key="8">
    <source>
        <dbReference type="ARBA" id="ARBA00023224"/>
    </source>
</evidence>
<feature type="transmembrane region" description="Helical" evidence="9">
    <location>
        <begin position="265"/>
        <end position="284"/>
    </location>
</feature>
<protein>
    <submittedName>
        <fullName evidence="12">Alpha-1A adrenergic receptor isoform X2</fullName>
    </submittedName>
</protein>
<evidence type="ECO:0000313" key="12">
    <source>
        <dbReference type="RefSeq" id="XP_065670495.1"/>
    </source>
</evidence>
<feature type="transmembrane region" description="Helical" evidence="9">
    <location>
        <begin position="50"/>
        <end position="76"/>
    </location>
</feature>
<keyword evidence="6 9" id="KW-0472">Membrane</keyword>
<evidence type="ECO:0000256" key="1">
    <source>
        <dbReference type="ARBA" id="ARBA00004651"/>
    </source>
</evidence>
<name>A0ABM4D854_HYDVU</name>
<dbReference type="PANTHER" id="PTHR24228">
    <property type="entry name" value="B2 BRADYKININ RECEPTOR/ANGIOTENSIN II RECEPTOR"/>
    <property type="match status" value="1"/>
</dbReference>
<keyword evidence="11" id="KW-1185">Reference proteome</keyword>
<keyword evidence="4 9" id="KW-1133">Transmembrane helix</keyword>
<accession>A0ABM4D854</accession>